<dbReference type="OrthoDB" id="8026949at2759"/>
<keyword evidence="1" id="KW-0479">Metal-binding</keyword>
<dbReference type="InterPro" id="IPR051714">
    <property type="entry name" value="Znf_CCHC_NABP"/>
</dbReference>
<dbReference type="InterPro" id="IPR036875">
    <property type="entry name" value="Znf_CCHC_sf"/>
</dbReference>
<dbReference type="PANTHER" id="PTHR23002">
    <property type="entry name" value="ZINC FINGER CCHC DOMAIN CONTAINING PROTEIN"/>
    <property type="match status" value="1"/>
</dbReference>
<dbReference type="GO" id="GO:0008270">
    <property type="term" value="F:zinc ion binding"/>
    <property type="evidence" value="ECO:0007669"/>
    <property type="project" value="UniProtKB-KW"/>
</dbReference>
<evidence type="ECO:0000313" key="5">
    <source>
        <dbReference type="Proteomes" id="UP000242519"/>
    </source>
</evidence>
<dbReference type="Gene3D" id="4.10.60.10">
    <property type="entry name" value="Zinc finger, CCHC-type"/>
    <property type="match status" value="5"/>
</dbReference>
<feature type="region of interest" description="Disordered" evidence="2">
    <location>
        <begin position="27"/>
        <end position="53"/>
    </location>
</feature>
<keyword evidence="1" id="KW-0862">Zinc</keyword>
<dbReference type="GO" id="GO:0003676">
    <property type="term" value="F:nucleic acid binding"/>
    <property type="evidence" value="ECO:0007669"/>
    <property type="project" value="InterPro"/>
</dbReference>
<evidence type="ECO:0000259" key="3">
    <source>
        <dbReference type="PROSITE" id="PS50158"/>
    </source>
</evidence>
<evidence type="ECO:0000256" key="1">
    <source>
        <dbReference type="PROSITE-ProRule" id="PRU00047"/>
    </source>
</evidence>
<dbReference type="Pfam" id="PF00098">
    <property type="entry name" value="zf-CCHC"/>
    <property type="match status" value="9"/>
</dbReference>
<feature type="domain" description="CCHC-type" evidence="3">
    <location>
        <begin position="313"/>
        <end position="328"/>
    </location>
</feature>
<feature type="domain" description="CCHC-type" evidence="3">
    <location>
        <begin position="92"/>
        <end position="107"/>
    </location>
</feature>
<feature type="domain" description="CCHC-type" evidence="3">
    <location>
        <begin position="70"/>
        <end position="85"/>
    </location>
</feature>
<dbReference type="Proteomes" id="UP000242519">
    <property type="component" value="Unassembled WGS sequence"/>
</dbReference>
<feature type="domain" description="CCHC-type" evidence="3">
    <location>
        <begin position="285"/>
        <end position="301"/>
    </location>
</feature>
<evidence type="ECO:0000313" key="4">
    <source>
        <dbReference type="EMBL" id="OWP03691.1"/>
    </source>
</evidence>
<dbReference type="PROSITE" id="PS50158">
    <property type="entry name" value="ZF_CCHC"/>
    <property type="match status" value="9"/>
</dbReference>
<comment type="caution">
    <text evidence="4">The sequence shown here is derived from an EMBL/GenBank/DDBJ whole genome shotgun (WGS) entry which is preliminary data.</text>
</comment>
<evidence type="ECO:0000256" key="2">
    <source>
        <dbReference type="SAM" id="MobiDB-lite"/>
    </source>
</evidence>
<organism evidence="4 5">
    <name type="scientific">Diplocarpon coronariae</name>
    <dbReference type="NCBI Taxonomy" id="2795749"/>
    <lineage>
        <taxon>Eukaryota</taxon>
        <taxon>Fungi</taxon>
        <taxon>Dikarya</taxon>
        <taxon>Ascomycota</taxon>
        <taxon>Pezizomycotina</taxon>
        <taxon>Leotiomycetes</taxon>
        <taxon>Helotiales</taxon>
        <taxon>Drepanopezizaceae</taxon>
        <taxon>Diplocarpon</taxon>
    </lineage>
</organism>
<gene>
    <name evidence="4" type="ORF">B2J93_2203</name>
</gene>
<dbReference type="AlphaFoldDB" id="A0A218Z6I2"/>
<accession>A0A218Z6I2</accession>
<dbReference type="SUPFAM" id="SSF57756">
    <property type="entry name" value="Retrovirus zinc finger-like domains"/>
    <property type="match status" value="5"/>
</dbReference>
<protein>
    <recommendedName>
        <fullName evidence="3">CCHC-type domain-containing protein</fullName>
    </recommendedName>
</protein>
<dbReference type="SMART" id="SM00343">
    <property type="entry name" value="ZnF_C2HC"/>
    <property type="match status" value="11"/>
</dbReference>
<feature type="domain" description="CCHC-type" evidence="3">
    <location>
        <begin position="360"/>
        <end position="374"/>
    </location>
</feature>
<dbReference type="STRING" id="503106.A0A218Z6I2"/>
<keyword evidence="1" id="KW-0863">Zinc-finger</keyword>
<feature type="domain" description="CCHC-type" evidence="3">
    <location>
        <begin position="118"/>
        <end position="133"/>
    </location>
</feature>
<keyword evidence="5" id="KW-1185">Reference proteome</keyword>
<reference evidence="4 5" key="1">
    <citation type="submission" date="2017-04" db="EMBL/GenBank/DDBJ databases">
        <title>Draft genome sequence of Marssonina coronaria NL1: causal agent of apple blotch.</title>
        <authorList>
            <person name="Cheng Q."/>
        </authorList>
    </citation>
    <scope>NUCLEOTIDE SEQUENCE [LARGE SCALE GENOMIC DNA]</scope>
    <source>
        <strain evidence="4 5">NL1</strain>
    </source>
</reference>
<sequence>MSSWDNVGSGGGDAWAAPAAAHAPAGGFIDPLTGTRSNDARNHSTGEFDDGGFGAPAGGNAFGDAGEGACYNCGKDGHLKSDCPEPKSGGGCFKCGEEGHSKSECTNPAAAREFNGTCRDCGEPGHRASDCPSKPPPVCKNCLEQGHEVVACEKPRKINRDHIADVPGEVAWEEMRKGAAERDIDDVKEAAAKYFKAVPEVTYLDLEHAFRNMNVPIHLIAIEKELGPTYTNMDLQGNRGKTYSVSWRWSDKPAKPKETDGWPTPEENLERLADAGEPTDCLMTKCSNCDELGHSKRNCPQDVNETERAKVLCYNCDEVGHRVRDCPNPRPDKFACRNCKQSGHGSKECPEPRSAEGIECKKCSEIGHFSRDCPIGGGGGPRVCFNCGQEGHGKTECTNERVLKCRNCDDEGHLSKECPKPRDYSRVKCQNCDQMGHTKIRCKEPLKIEEGGAAGFGGNGGDASNNFGASAGGGDRFDFESTQPSGGGGDW</sequence>
<dbReference type="EMBL" id="MZNU01000174">
    <property type="protein sequence ID" value="OWP03691.1"/>
    <property type="molecule type" value="Genomic_DNA"/>
</dbReference>
<feature type="domain" description="CCHC-type" evidence="3">
    <location>
        <begin position="336"/>
        <end position="351"/>
    </location>
</feature>
<feature type="domain" description="CCHC-type" evidence="3">
    <location>
        <begin position="384"/>
        <end position="399"/>
    </location>
</feature>
<dbReference type="InterPro" id="IPR001878">
    <property type="entry name" value="Znf_CCHC"/>
</dbReference>
<dbReference type="InParanoid" id="A0A218Z6I2"/>
<name>A0A218Z6I2_9HELO</name>
<feature type="region of interest" description="Disordered" evidence="2">
    <location>
        <begin position="453"/>
        <end position="491"/>
    </location>
</feature>
<feature type="domain" description="CCHC-type" evidence="3">
    <location>
        <begin position="404"/>
        <end position="420"/>
    </location>
</feature>
<proteinExistence type="predicted"/>